<dbReference type="InterPro" id="IPR059000">
    <property type="entry name" value="ATPase_P-type_domA"/>
</dbReference>
<comment type="subcellular location">
    <subcellularLocation>
        <location evidence="1">Membrane</location>
    </subcellularLocation>
</comment>
<dbReference type="SUPFAM" id="SSF81653">
    <property type="entry name" value="Calcium ATPase, transduction domain A"/>
    <property type="match status" value="1"/>
</dbReference>
<evidence type="ECO:0000313" key="9">
    <source>
        <dbReference type="EMBL" id="CAH7670506.1"/>
    </source>
</evidence>
<comment type="caution">
    <text evidence="9">The sequence shown here is derived from an EMBL/GenBank/DDBJ whole genome shotgun (WGS) entry which is preliminary data.</text>
</comment>
<dbReference type="Gene3D" id="2.70.150.10">
    <property type="entry name" value="Calcium-transporting ATPase, cytoplasmic transduction domain A"/>
    <property type="match status" value="1"/>
</dbReference>
<proteinExistence type="predicted"/>
<evidence type="ECO:0000313" key="10">
    <source>
        <dbReference type="Proteomes" id="UP001153365"/>
    </source>
</evidence>
<gene>
    <name evidence="9" type="ORF">PPACK8108_LOCUS5230</name>
</gene>
<dbReference type="Pfam" id="PF00122">
    <property type="entry name" value="E1-E2_ATPase"/>
    <property type="match status" value="1"/>
</dbReference>
<keyword evidence="6 7" id="KW-0472">Membrane</keyword>
<evidence type="ECO:0000256" key="7">
    <source>
        <dbReference type="SAM" id="Phobius"/>
    </source>
</evidence>
<dbReference type="GO" id="GO:0005507">
    <property type="term" value="F:copper ion binding"/>
    <property type="evidence" value="ECO:0007669"/>
    <property type="project" value="TreeGrafter"/>
</dbReference>
<evidence type="ECO:0000256" key="1">
    <source>
        <dbReference type="ARBA" id="ARBA00004370"/>
    </source>
</evidence>
<evidence type="ECO:0000256" key="4">
    <source>
        <dbReference type="ARBA" id="ARBA00022967"/>
    </source>
</evidence>
<evidence type="ECO:0000259" key="8">
    <source>
        <dbReference type="Pfam" id="PF00122"/>
    </source>
</evidence>
<reference evidence="9" key="1">
    <citation type="submission" date="2022-06" db="EMBL/GenBank/DDBJ databases">
        <authorList>
            <consortium name="SYNGENTA / RWTH Aachen University"/>
        </authorList>
    </citation>
    <scope>NUCLEOTIDE SEQUENCE</scope>
</reference>
<feature type="transmembrane region" description="Helical" evidence="7">
    <location>
        <begin position="61"/>
        <end position="85"/>
    </location>
</feature>
<evidence type="ECO:0000256" key="5">
    <source>
        <dbReference type="ARBA" id="ARBA00022989"/>
    </source>
</evidence>
<name>A0AAV0ANH9_PHAPC</name>
<keyword evidence="10" id="KW-1185">Reference proteome</keyword>
<dbReference type="InterPro" id="IPR008250">
    <property type="entry name" value="ATPase_P-typ_transduc_dom_A_sf"/>
</dbReference>
<feature type="domain" description="P-type ATPase A" evidence="8">
    <location>
        <begin position="134"/>
        <end position="238"/>
    </location>
</feature>
<feature type="transmembrane region" description="Helical" evidence="7">
    <location>
        <begin position="97"/>
        <end position="116"/>
    </location>
</feature>
<keyword evidence="5 7" id="KW-1133">Transmembrane helix</keyword>
<evidence type="ECO:0000256" key="3">
    <source>
        <dbReference type="ARBA" id="ARBA00022723"/>
    </source>
</evidence>
<accession>A0AAV0ANH9</accession>
<evidence type="ECO:0000256" key="6">
    <source>
        <dbReference type="ARBA" id="ARBA00023136"/>
    </source>
</evidence>
<organism evidence="9 10">
    <name type="scientific">Phakopsora pachyrhizi</name>
    <name type="common">Asian soybean rust disease fungus</name>
    <dbReference type="NCBI Taxonomy" id="170000"/>
    <lineage>
        <taxon>Eukaryota</taxon>
        <taxon>Fungi</taxon>
        <taxon>Dikarya</taxon>
        <taxon>Basidiomycota</taxon>
        <taxon>Pucciniomycotina</taxon>
        <taxon>Pucciniomycetes</taxon>
        <taxon>Pucciniales</taxon>
        <taxon>Phakopsoraceae</taxon>
        <taxon>Phakopsora</taxon>
    </lineage>
</organism>
<evidence type="ECO:0000256" key="2">
    <source>
        <dbReference type="ARBA" id="ARBA00022692"/>
    </source>
</evidence>
<dbReference type="PANTHER" id="PTHR43520:SF8">
    <property type="entry name" value="P-TYPE CU(+) TRANSPORTER"/>
    <property type="match status" value="1"/>
</dbReference>
<dbReference type="FunFam" id="2.70.150.10:FF:000002">
    <property type="entry name" value="Copper-transporting ATPase 1, putative"/>
    <property type="match status" value="1"/>
</dbReference>
<dbReference type="GO" id="GO:0016020">
    <property type="term" value="C:membrane"/>
    <property type="evidence" value="ECO:0007669"/>
    <property type="project" value="UniProtKB-SubCell"/>
</dbReference>
<dbReference type="EMBL" id="CALTRL010001006">
    <property type="protein sequence ID" value="CAH7670506.1"/>
    <property type="molecule type" value="Genomic_DNA"/>
</dbReference>
<dbReference type="GO" id="GO:0043682">
    <property type="term" value="F:P-type divalent copper transporter activity"/>
    <property type="evidence" value="ECO:0007669"/>
    <property type="project" value="TreeGrafter"/>
</dbReference>
<sequence length="265" mass="29144">MIPKSNSLRSILLDHWLLIPSWFIGDWLCLLFTLPVHFVIRKRFYRSAWKLLSHRSATMDLLVVIRTSSALLFPIVLMDLVPILINSRAVHSSYHPTIFFDTSTMLITFVSFGRYLENLAKSKTSAALSKLMSLTPSSVTLYLDPPHCSQEKKLPIELVEVGDHLKIVPGDKIPADGTIIKGESSVDESMVTGEALPILKQKGDQVVGGTVNGVGTFDMVVTRSGSDTALSQIVKLAEEAQTSKAPIQAFADTVAGYFVPIDSRT</sequence>
<dbReference type="AlphaFoldDB" id="A0AAV0ANH9"/>
<keyword evidence="3" id="KW-0479">Metal-binding</keyword>
<dbReference type="Proteomes" id="UP001153365">
    <property type="component" value="Unassembled WGS sequence"/>
</dbReference>
<protein>
    <submittedName>
        <fullName evidence="9">E1-E2 ATPase-domain-containing protein</fullName>
    </submittedName>
</protein>
<dbReference type="PANTHER" id="PTHR43520">
    <property type="entry name" value="ATP7, ISOFORM B"/>
    <property type="match status" value="1"/>
</dbReference>
<keyword evidence="4" id="KW-1278">Translocase</keyword>
<keyword evidence="2 7" id="KW-0812">Transmembrane</keyword>
<feature type="transmembrane region" description="Helical" evidence="7">
    <location>
        <begin position="20"/>
        <end position="40"/>
    </location>
</feature>
<dbReference type="GO" id="GO:0055070">
    <property type="term" value="P:copper ion homeostasis"/>
    <property type="evidence" value="ECO:0007669"/>
    <property type="project" value="TreeGrafter"/>
</dbReference>